<reference evidence="2" key="2">
    <citation type="submission" date="2021-02" db="UniProtKB">
        <authorList>
            <consortium name="EnsemblMetazoa"/>
        </authorList>
    </citation>
    <scope>IDENTIFICATION</scope>
    <source>
        <strain evidence="2">JHB</strain>
    </source>
</reference>
<dbReference type="eggNOG" id="ENOG502SF49">
    <property type="taxonomic scope" value="Eukaryota"/>
</dbReference>
<dbReference type="EMBL" id="DS232520">
    <property type="protein sequence ID" value="EDS42974.1"/>
    <property type="molecule type" value="Genomic_DNA"/>
</dbReference>
<evidence type="ECO:0000313" key="3">
    <source>
        <dbReference type="Proteomes" id="UP000002320"/>
    </source>
</evidence>
<name>B0X968_CULQU</name>
<gene>
    <name evidence="2" type="primary">6049422</name>
    <name evidence="1" type="ORF">CpipJ_CPIJ015924</name>
</gene>
<evidence type="ECO:0000313" key="2">
    <source>
        <dbReference type="EnsemblMetazoa" id="CPIJ015924-PA"/>
    </source>
</evidence>
<dbReference type="PANTHER" id="PTHR11012">
    <property type="entry name" value="PROTEIN KINASE-LIKE DOMAIN-CONTAINING"/>
    <property type="match status" value="1"/>
</dbReference>
<keyword evidence="3" id="KW-1185">Reference proteome</keyword>
<dbReference type="KEGG" id="cqu:CpipJ_CPIJ015924"/>
<accession>B0X968</accession>
<protein>
    <submittedName>
        <fullName evidence="1">Juvenile hormone-inducible protein</fullName>
    </submittedName>
</protein>
<dbReference type="VEuPathDB" id="VectorBase:CQUJHB005994"/>
<sequence>MLSTTSEFRTLHMESLLNVYYDALAEHVAAQGLALAQLLPRSEFDASCDHYHLAGLIENCLFCHLILIPMNLAKPMMATSESFDDFIRNGATKVQLCIDSYEQDETFRTRLTDMLSELIEKLKTFDASAKCVSWTLSRSICSIRPFMALNSLPTSRIMWRNASIHPGIRTDDLWIVSPTAYQRLHRGRTQGDDSYTWTELTT</sequence>
<organism>
    <name type="scientific">Culex quinquefasciatus</name>
    <name type="common">Southern house mosquito</name>
    <name type="synonym">Culex pungens</name>
    <dbReference type="NCBI Taxonomy" id="7176"/>
    <lineage>
        <taxon>Eukaryota</taxon>
        <taxon>Metazoa</taxon>
        <taxon>Ecdysozoa</taxon>
        <taxon>Arthropoda</taxon>
        <taxon>Hexapoda</taxon>
        <taxon>Insecta</taxon>
        <taxon>Pterygota</taxon>
        <taxon>Neoptera</taxon>
        <taxon>Endopterygota</taxon>
        <taxon>Diptera</taxon>
        <taxon>Nematocera</taxon>
        <taxon>Culicoidea</taxon>
        <taxon>Culicidae</taxon>
        <taxon>Culicinae</taxon>
        <taxon>Culicini</taxon>
        <taxon>Culex</taxon>
        <taxon>Culex</taxon>
    </lineage>
</organism>
<dbReference type="Proteomes" id="UP000002320">
    <property type="component" value="Unassembled WGS sequence"/>
</dbReference>
<evidence type="ECO:0000313" key="1">
    <source>
        <dbReference type="EMBL" id="EDS42974.1"/>
    </source>
</evidence>
<reference evidence="1" key="1">
    <citation type="submission" date="2007-03" db="EMBL/GenBank/DDBJ databases">
        <title>Annotation of Culex pipiens quinquefasciatus.</title>
        <authorList>
            <consortium name="The Broad Institute Genome Sequencing Platform"/>
            <person name="Atkinson P.W."/>
            <person name="Hemingway J."/>
            <person name="Christensen B.M."/>
            <person name="Higgs S."/>
            <person name="Kodira C."/>
            <person name="Hannick L."/>
            <person name="Megy K."/>
            <person name="O'Leary S."/>
            <person name="Pearson M."/>
            <person name="Haas B.J."/>
            <person name="Mauceli E."/>
            <person name="Wortman J.R."/>
            <person name="Lee N.H."/>
            <person name="Guigo R."/>
            <person name="Stanke M."/>
            <person name="Alvarado L."/>
            <person name="Amedeo P."/>
            <person name="Antoine C.H."/>
            <person name="Arensburger P."/>
            <person name="Bidwell S.L."/>
            <person name="Crawford M."/>
            <person name="Camaro F."/>
            <person name="Devon K."/>
            <person name="Engels R."/>
            <person name="Hammond M."/>
            <person name="Howarth C."/>
            <person name="Koehrsen M."/>
            <person name="Lawson D."/>
            <person name="Montgomery P."/>
            <person name="Nene V."/>
            <person name="Nusbaum C."/>
            <person name="Puiu D."/>
            <person name="Romero-Severson J."/>
            <person name="Severson D.W."/>
            <person name="Shumway M."/>
            <person name="Sisk P."/>
            <person name="Stolte C."/>
            <person name="Zeng Q."/>
            <person name="Eisenstadt E."/>
            <person name="Fraser-Liggett C."/>
            <person name="Strausberg R."/>
            <person name="Galagan J."/>
            <person name="Birren B."/>
            <person name="Collins F.H."/>
        </authorList>
    </citation>
    <scope>NUCLEOTIDE SEQUENCE [LARGE SCALE GENOMIC DNA]</scope>
    <source>
        <strain evidence="1">JHB</strain>
    </source>
</reference>
<dbReference type="HOGENOM" id="CLU_1355848_0_0_1"/>
<dbReference type="PANTHER" id="PTHR11012:SF48">
    <property type="entry name" value="CHK KINASE-LIKE DOMAIN-CONTAINING PROTEIN-RELATED"/>
    <property type="match status" value="1"/>
</dbReference>
<dbReference type="EnsemblMetazoa" id="CPIJ015924-RA">
    <property type="protein sequence ID" value="CPIJ015924-PA"/>
    <property type="gene ID" value="CPIJ015924"/>
</dbReference>
<dbReference type="OrthoDB" id="6334212at2759"/>
<dbReference type="InParanoid" id="B0X968"/>
<proteinExistence type="predicted"/>
<dbReference type="VEuPathDB" id="VectorBase:CPIJ015924"/>
<dbReference type="AlphaFoldDB" id="B0X968"/>